<evidence type="ECO:0000313" key="8">
    <source>
        <dbReference type="EMBL" id="MED6235766.1"/>
    </source>
</evidence>
<evidence type="ECO:0000256" key="4">
    <source>
        <dbReference type="ARBA" id="ARBA00022729"/>
    </source>
</evidence>
<dbReference type="InterPro" id="IPR021116">
    <property type="entry name" value="Calcitonin/adrenomedullin"/>
</dbReference>
<accession>A0ABU7AC85</accession>
<evidence type="ECO:0000256" key="5">
    <source>
        <dbReference type="ARBA" id="ARBA00023157"/>
    </source>
</evidence>
<evidence type="ECO:0000313" key="9">
    <source>
        <dbReference type="Proteomes" id="UP001345963"/>
    </source>
</evidence>
<comment type="similarity">
    <text evidence="2">Belongs to the adrenomedullin family.</text>
</comment>
<evidence type="ECO:0000256" key="7">
    <source>
        <dbReference type="SAM" id="SignalP"/>
    </source>
</evidence>
<keyword evidence="5" id="KW-1015">Disulfide bond</keyword>
<protein>
    <recommendedName>
        <fullName evidence="10">Adrenomedullin</fullName>
    </recommendedName>
</protein>
<evidence type="ECO:0000256" key="1">
    <source>
        <dbReference type="ARBA" id="ARBA00004613"/>
    </source>
</evidence>
<sequence>MRSFLPLVVYCISLLSLQQLSASPAGERPDANRLNHVNEPIDQEKEISPPSDGKSNSVTTSPATNKFQKWLSSFLRHPPASGVRTASPSLTWAQVTEAFQIKRRAKRSRGHAHLRGGKNHSQRAQLKRVGCVLGTCQVQNLSHRLYQLIGQNGKEESSPVNPRSPHSYG</sequence>
<reference evidence="8 9" key="1">
    <citation type="submission" date="2021-07" db="EMBL/GenBank/DDBJ databases">
        <authorList>
            <person name="Palmer J.M."/>
        </authorList>
    </citation>
    <scope>NUCLEOTIDE SEQUENCE [LARGE SCALE GENOMIC DNA]</scope>
    <source>
        <strain evidence="8 9">AT_MEX2019</strain>
        <tissue evidence="8">Muscle</tissue>
    </source>
</reference>
<name>A0ABU7AC85_9TELE</name>
<feature type="chain" id="PRO_5046199157" description="Adrenomedullin" evidence="7">
    <location>
        <begin position="23"/>
        <end position="169"/>
    </location>
</feature>
<evidence type="ECO:0008006" key="10">
    <source>
        <dbReference type="Google" id="ProtNLM"/>
    </source>
</evidence>
<feature type="region of interest" description="Disordered" evidence="6">
    <location>
        <begin position="40"/>
        <end position="62"/>
    </location>
</feature>
<dbReference type="Proteomes" id="UP001345963">
    <property type="component" value="Unassembled WGS sequence"/>
</dbReference>
<keyword evidence="4 7" id="KW-0732">Signal</keyword>
<evidence type="ECO:0000256" key="2">
    <source>
        <dbReference type="ARBA" id="ARBA00010575"/>
    </source>
</evidence>
<feature type="compositionally biased region" description="Polar residues" evidence="6">
    <location>
        <begin position="53"/>
        <end position="62"/>
    </location>
</feature>
<dbReference type="EMBL" id="JAHUTI010010837">
    <property type="protein sequence ID" value="MED6235766.1"/>
    <property type="molecule type" value="Genomic_DNA"/>
</dbReference>
<dbReference type="PANTHER" id="PTHR23414">
    <property type="entry name" value="ADRENOMEDULLIN, ADM"/>
    <property type="match status" value="1"/>
</dbReference>
<dbReference type="PANTHER" id="PTHR23414:SF2">
    <property type="entry name" value="PROTEIN ADM2"/>
    <property type="match status" value="1"/>
</dbReference>
<dbReference type="Pfam" id="PF00214">
    <property type="entry name" value="Calc_CGRP_IAPP"/>
    <property type="match status" value="1"/>
</dbReference>
<feature type="signal peptide" evidence="7">
    <location>
        <begin position="1"/>
        <end position="22"/>
    </location>
</feature>
<dbReference type="InterPro" id="IPR051665">
    <property type="entry name" value="Adrenomedullin-reg_peptide"/>
</dbReference>
<proteinExistence type="inferred from homology"/>
<keyword evidence="9" id="KW-1185">Reference proteome</keyword>
<comment type="caution">
    <text evidence="8">The sequence shown here is derived from an EMBL/GenBank/DDBJ whole genome shotgun (WGS) entry which is preliminary data.</text>
</comment>
<evidence type="ECO:0000256" key="3">
    <source>
        <dbReference type="ARBA" id="ARBA00022525"/>
    </source>
</evidence>
<keyword evidence="3" id="KW-0964">Secreted</keyword>
<organism evidence="8 9">
    <name type="scientific">Ataeniobius toweri</name>
    <dbReference type="NCBI Taxonomy" id="208326"/>
    <lineage>
        <taxon>Eukaryota</taxon>
        <taxon>Metazoa</taxon>
        <taxon>Chordata</taxon>
        <taxon>Craniata</taxon>
        <taxon>Vertebrata</taxon>
        <taxon>Euteleostomi</taxon>
        <taxon>Actinopterygii</taxon>
        <taxon>Neopterygii</taxon>
        <taxon>Teleostei</taxon>
        <taxon>Neoteleostei</taxon>
        <taxon>Acanthomorphata</taxon>
        <taxon>Ovalentaria</taxon>
        <taxon>Atherinomorphae</taxon>
        <taxon>Cyprinodontiformes</taxon>
        <taxon>Goodeidae</taxon>
        <taxon>Ataeniobius</taxon>
    </lineage>
</organism>
<gene>
    <name evidence="8" type="ORF">ATANTOWER_000033</name>
</gene>
<evidence type="ECO:0000256" key="6">
    <source>
        <dbReference type="SAM" id="MobiDB-lite"/>
    </source>
</evidence>
<comment type="subcellular location">
    <subcellularLocation>
        <location evidence="1">Secreted</location>
    </subcellularLocation>
</comment>